<name>A0A2U1E4K6_9FIRM</name>
<comment type="subcellular location">
    <subcellularLocation>
        <location evidence="3">Cytoplasm</location>
    </subcellularLocation>
</comment>
<dbReference type="HAMAP" id="MF_00376">
    <property type="entry name" value="Dephospho_CoA_kinase"/>
    <property type="match status" value="1"/>
</dbReference>
<keyword evidence="3" id="KW-0808">Transferase</keyword>
<keyword evidence="2 3" id="KW-0067">ATP-binding</keyword>
<keyword evidence="3" id="KW-0963">Cytoplasm</keyword>
<dbReference type="InterPro" id="IPR027417">
    <property type="entry name" value="P-loop_NTPase"/>
</dbReference>
<keyword evidence="3 4" id="KW-0418">Kinase</keyword>
<evidence type="ECO:0000313" key="5">
    <source>
        <dbReference type="Proteomes" id="UP000245793"/>
    </source>
</evidence>
<dbReference type="EC" id="2.7.1.24" evidence="3"/>
<dbReference type="GO" id="GO:0015937">
    <property type="term" value="P:coenzyme A biosynthetic process"/>
    <property type="evidence" value="ECO:0007669"/>
    <property type="project" value="UniProtKB-UniRule"/>
</dbReference>
<feature type="binding site" evidence="3">
    <location>
        <begin position="23"/>
        <end position="28"/>
    </location>
    <ligand>
        <name>ATP</name>
        <dbReference type="ChEBI" id="CHEBI:30616"/>
    </ligand>
</feature>
<organism evidence="4 5">
    <name type="scientific">Ezakiella coagulans</name>
    <dbReference type="NCBI Taxonomy" id="46507"/>
    <lineage>
        <taxon>Bacteria</taxon>
        <taxon>Bacillati</taxon>
        <taxon>Bacillota</taxon>
        <taxon>Tissierellia</taxon>
        <taxon>Ezakiella</taxon>
    </lineage>
</organism>
<comment type="similarity">
    <text evidence="3">Belongs to the CoaE family.</text>
</comment>
<accession>A0A2U1E4K6</accession>
<comment type="catalytic activity">
    <reaction evidence="3">
        <text>3'-dephospho-CoA + ATP = ADP + CoA + H(+)</text>
        <dbReference type="Rhea" id="RHEA:18245"/>
        <dbReference type="ChEBI" id="CHEBI:15378"/>
        <dbReference type="ChEBI" id="CHEBI:30616"/>
        <dbReference type="ChEBI" id="CHEBI:57287"/>
        <dbReference type="ChEBI" id="CHEBI:57328"/>
        <dbReference type="ChEBI" id="CHEBI:456216"/>
        <dbReference type="EC" id="2.7.1.24"/>
    </reaction>
</comment>
<dbReference type="EMBL" id="QEKV01000003">
    <property type="protein sequence ID" value="PVY94883.1"/>
    <property type="molecule type" value="Genomic_DNA"/>
</dbReference>
<proteinExistence type="inferred from homology"/>
<dbReference type="Pfam" id="PF01121">
    <property type="entry name" value="CoaE"/>
    <property type="match status" value="1"/>
</dbReference>
<comment type="caution">
    <text evidence="4">The sequence shown here is derived from an EMBL/GenBank/DDBJ whole genome shotgun (WGS) entry which is preliminary data.</text>
</comment>
<evidence type="ECO:0000256" key="1">
    <source>
        <dbReference type="ARBA" id="ARBA00022741"/>
    </source>
</evidence>
<protein>
    <recommendedName>
        <fullName evidence="3">Dephospho-CoA kinase</fullName>
        <ecNumber evidence="3">2.7.1.24</ecNumber>
    </recommendedName>
    <alternativeName>
        <fullName evidence="3">Dephosphocoenzyme A kinase</fullName>
    </alternativeName>
</protein>
<evidence type="ECO:0000313" key="4">
    <source>
        <dbReference type="EMBL" id="PVY94883.1"/>
    </source>
</evidence>
<reference evidence="4 5" key="1">
    <citation type="submission" date="2018-04" db="EMBL/GenBank/DDBJ databases">
        <title>Genomic Encyclopedia of Type Strains, Phase IV (KMG-IV): sequencing the most valuable type-strain genomes for metagenomic binning, comparative biology and taxonomic classification.</title>
        <authorList>
            <person name="Goeker M."/>
        </authorList>
    </citation>
    <scope>NUCLEOTIDE SEQUENCE [LARGE SCALE GENOMIC DNA]</scope>
    <source>
        <strain evidence="4 5">DSM 20705</strain>
    </source>
</reference>
<dbReference type="CDD" id="cd02022">
    <property type="entry name" value="DPCK"/>
    <property type="match status" value="1"/>
</dbReference>
<evidence type="ECO:0000256" key="2">
    <source>
        <dbReference type="ARBA" id="ARBA00022840"/>
    </source>
</evidence>
<comment type="pathway">
    <text evidence="3">Cofactor biosynthesis; coenzyme A biosynthesis; CoA from (R)-pantothenate: step 5/5.</text>
</comment>
<keyword evidence="1 3" id="KW-0547">Nucleotide-binding</keyword>
<dbReference type="Gene3D" id="3.40.50.300">
    <property type="entry name" value="P-loop containing nucleotide triphosphate hydrolases"/>
    <property type="match status" value="1"/>
</dbReference>
<dbReference type="AlphaFoldDB" id="A0A2U1E4K6"/>
<dbReference type="GO" id="GO:0004140">
    <property type="term" value="F:dephospho-CoA kinase activity"/>
    <property type="evidence" value="ECO:0007669"/>
    <property type="project" value="UniProtKB-UniRule"/>
</dbReference>
<dbReference type="GO" id="GO:0005737">
    <property type="term" value="C:cytoplasm"/>
    <property type="evidence" value="ECO:0007669"/>
    <property type="project" value="UniProtKB-SubCell"/>
</dbReference>
<dbReference type="InterPro" id="IPR001977">
    <property type="entry name" value="Depp_CoAkinase"/>
</dbReference>
<evidence type="ECO:0000256" key="3">
    <source>
        <dbReference type="HAMAP-Rule" id="MF_00376"/>
    </source>
</evidence>
<keyword evidence="5" id="KW-1185">Reference proteome</keyword>
<sequence length="202" mass="23866">MKAAKLRVGSMQNRKIVITGEIASGKSTVSRFIRKCGYPVFDADFYAKKIMESPEISGEIFDKFGIYYGTKEFKTEMFKNEELRDFVDRVVYKELYTFFSNVNCGTVFFEIPLYFESIDAARKSKFIPDCVLYVSANKNIRHRRMRCVRKMTNREILEREKYFLDANYKEDMSDYVIKNCGSMNLLIKNTRKFLDEEIKKAY</sequence>
<dbReference type="UniPathway" id="UPA00241">
    <property type="reaction ID" value="UER00356"/>
</dbReference>
<comment type="function">
    <text evidence="3">Catalyzes the phosphorylation of the 3'-hydroxyl group of dephosphocoenzyme A to form coenzyme A.</text>
</comment>
<dbReference type="GO" id="GO:0005524">
    <property type="term" value="F:ATP binding"/>
    <property type="evidence" value="ECO:0007669"/>
    <property type="project" value="UniProtKB-UniRule"/>
</dbReference>
<dbReference type="SUPFAM" id="SSF52540">
    <property type="entry name" value="P-loop containing nucleoside triphosphate hydrolases"/>
    <property type="match status" value="1"/>
</dbReference>
<dbReference type="Proteomes" id="UP000245793">
    <property type="component" value="Unassembled WGS sequence"/>
</dbReference>
<keyword evidence="3" id="KW-0173">Coenzyme A biosynthesis</keyword>
<gene>
    <name evidence="3" type="primary">coaE</name>
    <name evidence="4" type="ORF">C7381_103121</name>
</gene>